<feature type="region of interest" description="Disordered" evidence="4">
    <location>
        <begin position="134"/>
        <end position="153"/>
    </location>
</feature>
<dbReference type="InterPro" id="IPR008978">
    <property type="entry name" value="HSP20-like_chaperone"/>
</dbReference>
<organism evidence="6 7">
    <name type="scientific">Pseudomonas abietaniphila</name>
    <dbReference type="NCBI Taxonomy" id="89065"/>
    <lineage>
        <taxon>Bacteria</taxon>
        <taxon>Pseudomonadati</taxon>
        <taxon>Pseudomonadota</taxon>
        <taxon>Gammaproteobacteria</taxon>
        <taxon>Pseudomonadales</taxon>
        <taxon>Pseudomonadaceae</taxon>
        <taxon>Pseudomonas</taxon>
    </lineage>
</organism>
<comment type="similarity">
    <text evidence="2 3">Belongs to the small heat shock protein (HSP20) family.</text>
</comment>
<dbReference type="EMBL" id="FNCO01000007">
    <property type="protein sequence ID" value="SDH59167.1"/>
    <property type="molecule type" value="Genomic_DNA"/>
</dbReference>
<name>A0A1G8DND1_9PSED</name>
<evidence type="ECO:0000313" key="6">
    <source>
        <dbReference type="EMBL" id="SDH59167.1"/>
    </source>
</evidence>
<dbReference type="Pfam" id="PF00011">
    <property type="entry name" value="HSP20"/>
    <property type="match status" value="1"/>
</dbReference>
<evidence type="ECO:0000256" key="2">
    <source>
        <dbReference type="PROSITE-ProRule" id="PRU00285"/>
    </source>
</evidence>
<sequence>MAIASTLAPLFRQSVGFDRFNDFFESALHTEAAHCYPPHNVERYGDDHYRIAVAAAGLSADDLDLQIERGVLTICGGKRESDGGVTYLHQGIAHGAFRLVFHLADHIEVQGATFENGLLIVFLLRVVPDEAKPRRIPINRPGDGPDRRSINRH</sequence>
<feature type="domain" description="SHSP" evidence="5">
    <location>
        <begin position="30"/>
        <end position="141"/>
    </location>
</feature>
<evidence type="ECO:0000256" key="3">
    <source>
        <dbReference type="RuleBase" id="RU003616"/>
    </source>
</evidence>
<dbReference type="PANTHER" id="PTHR47062:SF1">
    <property type="entry name" value="SMALL HEAT SHOCK PROTEIN IBPA"/>
    <property type="match status" value="1"/>
</dbReference>
<dbReference type="RefSeq" id="WP_074753265.1">
    <property type="nucleotide sequence ID" value="NZ_FNCO01000007.1"/>
</dbReference>
<dbReference type="Gene3D" id="2.60.40.790">
    <property type="match status" value="1"/>
</dbReference>
<feature type="compositionally biased region" description="Basic and acidic residues" evidence="4">
    <location>
        <begin position="143"/>
        <end position="153"/>
    </location>
</feature>
<accession>A0A1G8DND1</accession>
<evidence type="ECO:0000313" key="7">
    <source>
        <dbReference type="Proteomes" id="UP000182894"/>
    </source>
</evidence>
<dbReference type="STRING" id="89065.SAMN05216605_10795"/>
<dbReference type="InterPro" id="IPR037913">
    <property type="entry name" value="ACD_IbpA/B"/>
</dbReference>
<dbReference type="SUPFAM" id="SSF49764">
    <property type="entry name" value="HSP20-like chaperones"/>
    <property type="match status" value="1"/>
</dbReference>
<keyword evidence="1" id="KW-0346">Stress response</keyword>
<evidence type="ECO:0000259" key="5">
    <source>
        <dbReference type="PROSITE" id="PS01031"/>
    </source>
</evidence>
<dbReference type="PANTHER" id="PTHR47062">
    <property type="match status" value="1"/>
</dbReference>
<proteinExistence type="inferred from homology"/>
<evidence type="ECO:0000256" key="1">
    <source>
        <dbReference type="ARBA" id="ARBA00023016"/>
    </source>
</evidence>
<keyword evidence="7" id="KW-1185">Reference proteome</keyword>
<dbReference type="OrthoDB" id="6871152at2"/>
<gene>
    <name evidence="6" type="ORF">SAMN05216605_10795</name>
</gene>
<reference evidence="7" key="1">
    <citation type="submission" date="2016-10" db="EMBL/GenBank/DDBJ databases">
        <authorList>
            <person name="Varghese N."/>
            <person name="Submissions S."/>
        </authorList>
    </citation>
    <scope>NUCLEOTIDE SEQUENCE [LARGE SCALE GENOMIC DNA]</scope>
    <source>
        <strain evidence="7">ATCC 700689</strain>
    </source>
</reference>
<dbReference type="CDD" id="cd06470">
    <property type="entry name" value="ACD_IbpA-B_like"/>
    <property type="match status" value="1"/>
</dbReference>
<dbReference type="AlphaFoldDB" id="A0A1G8DND1"/>
<protein>
    <submittedName>
        <fullName evidence="6">Molecular chaperone IbpA</fullName>
    </submittedName>
</protein>
<dbReference type="InterPro" id="IPR002068">
    <property type="entry name" value="A-crystallin/Hsp20_dom"/>
</dbReference>
<dbReference type="PROSITE" id="PS01031">
    <property type="entry name" value="SHSP"/>
    <property type="match status" value="1"/>
</dbReference>
<evidence type="ECO:0000256" key="4">
    <source>
        <dbReference type="SAM" id="MobiDB-lite"/>
    </source>
</evidence>
<dbReference type="Proteomes" id="UP000182894">
    <property type="component" value="Unassembled WGS sequence"/>
</dbReference>